<gene>
    <name evidence="4" type="ORF">EV666_1109</name>
</gene>
<sequence length="619" mass="64880">MFRLVIIGVAATLAATAAQARAPGQVFGFGDSLVDNGNVYHATGDREPASPPYFHGRYSNGPTFVENLPGLLGMGWSAGNDLAYGGATSGATVNEAPGLPGFTAQIAKFAAGGGRFSASDLPVTWVGANDYIDAARAHILDLLFGDDAERRAIFEPVVRSAATNIVQGVGSMFALGARRAVILGLPPLGKAPILNGGPLGDLADAVSAAHNQALLQGLQLLNARTGMNLYFINADMAFRMFLADPHRYGFDDTVNACMGDPACAKAPADVQNRHIFFDDLHPTAATHRLIARIIANHVSAGAGLDRPGRDSVAAAEAFSRSILWGSARKITPVGPSQLAGPSLFSFASGELSRARAPQAGDSERYRGERQSLAAGFGVDFNQYWRAGIALGGDDLQSSAAISRQKGDALHAALFAGVDYQGWFASAVLGVNHSNLKTTRAGLLAGDLITGAPKGTGYTLAVETGRRFDIGGGLTLAPIAGVRHTGYRMRGYDEHGLPLLTQAVGQDRLDRTVLDAGLQLSGGWYTTTAFGDLVVSPTADLRIAIAPDASEHTVSASFHSAPGLVIRNRTPAERAAFGELKLGLNVMLAGFISNDLSVTTTIGRDGRQEQALTDRLTMRF</sequence>
<evidence type="ECO:0000256" key="1">
    <source>
        <dbReference type="ARBA" id="ARBA00022801"/>
    </source>
</evidence>
<evidence type="ECO:0000313" key="4">
    <source>
        <dbReference type="EMBL" id="TCO11972.1"/>
    </source>
</evidence>
<evidence type="ECO:0000259" key="3">
    <source>
        <dbReference type="PROSITE" id="PS51208"/>
    </source>
</evidence>
<name>A0A4R2GQE1_9HYPH</name>
<proteinExistence type="predicted"/>
<dbReference type="GO" id="GO:0019867">
    <property type="term" value="C:outer membrane"/>
    <property type="evidence" value="ECO:0007669"/>
    <property type="project" value="InterPro"/>
</dbReference>
<dbReference type="GO" id="GO:0016788">
    <property type="term" value="F:hydrolase activity, acting on ester bonds"/>
    <property type="evidence" value="ECO:0007669"/>
    <property type="project" value="InterPro"/>
</dbReference>
<dbReference type="Gene3D" id="3.40.50.1110">
    <property type="entry name" value="SGNH hydrolase"/>
    <property type="match status" value="1"/>
</dbReference>
<protein>
    <submittedName>
        <fullName evidence="4">Outer membrane autotransporter protein</fullName>
    </submittedName>
</protein>
<keyword evidence="2" id="KW-0732">Signal</keyword>
<dbReference type="InterPro" id="IPR036709">
    <property type="entry name" value="Autotransporte_beta_dom_sf"/>
</dbReference>
<organism evidence="4 5">
    <name type="scientific">Camelimonas lactis</name>
    <dbReference type="NCBI Taxonomy" id="659006"/>
    <lineage>
        <taxon>Bacteria</taxon>
        <taxon>Pseudomonadati</taxon>
        <taxon>Pseudomonadota</taxon>
        <taxon>Alphaproteobacteria</taxon>
        <taxon>Hyphomicrobiales</taxon>
        <taxon>Chelatococcaceae</taxon>
        <taxon>Camelimonas</taxon>
    </lineage>
</organism>
<dbReference type="InterPro" id="IPR001087">
    <property type="entry name" value="GDSL"/>
</dbReference>
<dbReference type="RefSeq" id="WP_132007926.1">
    <property type="nucleotide sequence ID" value="NZ_JBHUNN010000002.1"/>
</dbReference>
<reference evidence="4 5" key="1">
    <citation type="submission" date="2019-03" db="EMBL/GenBank/DDBJ databases">
        <title>Genomic Encyclopedia of Type Strains, Phase IV (KMG-IV): sequencing the most valuable type-strain genomes for metagenomic binning, comparative biology and taxonomic classification.</title>
        <authorList>
            <person name="Goeker M."/>
        </authorList>
    </citation>
    <scope>NUCLEOTIDE SEQUENCE [LARGE SCALE GENOMIC DNA]</scope>
    <source>
        <strain evidence="4 5">DSM 22958</strain>
    </source>
</reference>
<dbReference type="NCBIfam" id="TIGR01414">
    <property type="entry name" value="autotrans_barl"/>
    <property type="match status" value="1"/>
</dbReference>
<keyword evidence="5" id="KW-1185">Reference proteome</keyword>
<dbReference type="SUPFAM" id="SSF52266">
    <property type="entry name" value="SGNH hydrolase"/>
    <property type="match status" value="1"/>
</dbReference>
<dbReference type="SMART" id="SM00869">
    <property type="entry name" value="Autotransporter"/>
    <property type="match status" value="1"/>
</dbReference>
<dbReference type="InterPro" id="IPR005546">
    <property type="entry name" value="Autotransporte_beta"/>
</dbReference>
<dbReference type="PANTHER" id="PTHR45648">
    <property type="entry name" value="GDSL LIPASE/ACYLHYDROLASE FAMILY PROTEIN (AFU_ORTHOLOGUE AFUA_4G14700)"/>
    <property type="match status" value="1"/>
</dbReference>
<dbReference type="InterPro" id="IPR006315">
    <property type="entry name" value="OM_autotransptr_brl_dom"/>
</dbReference>
<keyword evidence="1" id="KW-0378">Hydrolase</keyword>
<feature type="chain" id="PRO_5020265831" evidence="2">
    <location>
        <begin position="21"/>
        <end position="619"/>
    </location>
</feature>
<dbReference type="EMBL" id="SLWL01000010">
    <property type="protein sequence ID" value="TCO11972.1"/>
    <property type="molecule type" value="Genomic_DNA"/>
</dbReference>
<dbReference type="Pfam" id="PF00657">
    <property type="entry name" value="Lipase_GDSL"/>
    <property type="match status" value="1"/>
</dbReference>
<evidence type="ECO:0000313" key="5">
    <source>
        <dbReference type="Proteomes" id="UP000294881"/>
    </source>
</evidence>
<dbReference type="AlphaFoldDB" id="A0A4R2GQE1"/>
<accession>A0A4R2GQE1</accession>
<feature type="domain" description="Autotransporter" evidence="3">
    <location>
        <begin position="336"/>
        <end position="619"/>
    </location>
</feature>
<dbReference type="PANTHER" id="PTHR45648:SF22">
    <property type="entry name" value="GDSL LIPASE_ACYLHYDROLASE FAMILY PROTEIN (AFU_ORTHOLOGUE AFUA_4G14700)"/>
    <property type="match status" value="1"/>
</dbReference>
<dbReference type="InterPro" id="IPR051058">
    <property type="entry name" value="GDSL_Est/Lipase"/>
</dbReference>
<dbReference type="OrthoDB" id="5292073at2"/>
<dbReference type="Pfam" id="PF03797">
    <property type="entry name" value="Autotransporter"/>
    <property type="match status" value="1"/>
</dbReference>
<evidence type="ECO:0000256" key="2">
    <source>
        <dbReference type="SAM" id="SignalP"/>
    </source>
</evidence>
<dbReference type="Proteomes" id="UP000294881">
    <property type="component" value="Unassembled WGS sequence"/>
</dbReference>
<dbReference type="Gene3D" id="2.40.128.130">
    <property type="entry name" value="Autotransporter beta-domain"/>
    <property type="match status" value="1"/>
</dbReference>
<dbReference type="SUPFAM" id="SSF103515">
    <property type="entry name" value="Autotransporter"/>
    <property type="match status" value="1"/>
</dbReference>
<dbReference type="PROSITE" id="PS51208">
    <property type="entry name" value="AUTOTRANSPORTER"/>
    <property type="match status" value="1"/>
</dbReference>
<dbReference type="InterPro" id="IPR036514">
    <property type="entry name" value="SGNH_hydro_sf"/>
</dbReference>
<feature type="signal peptide" evidence="2">
    <location>
        <begin position="1"/>
        <end position="20"/>
    </location>
</feature>
<dbReference type="CDD" id="cd01846">
    <property type="entry name" value="fatty_acyltransferase_like"/>
    <property type="match status" value="1"/>
</dbReference>
<comment type="caution">
    <text evidence="4">The sequence shown here is derived from an EMBL/GenBank/DDBJ whole genome shotgun (WGS) entry which is preliminary data.</text>
</comment>